<dbReference type="RefSeq" id="WP_128784555.1">
    <property type="nucleotide sequence ID" value="NZ_RJLM01000005.1"/>
</dbReference>
<dbReference type="Gene3D" id="3.20.20.370">
    <property type="entry name" value="Glycoside hydrolase/deacetylase"/>
    <property type="match status" value="1"/>
</dbReference>
<dbReference type="InterPro" id="IPR017853">
    <property type="entry name" value="GH"/>
</dbReference>
<evidence type="ECO:0000259" key="1">
    <source>
        <dbReference type="Pfam" id="PF03537"/>
    </source>
</evidence>
<feature type="domain" description="Glycoside-hydrolase family GH114 TIM-barrel" evidence="1">
    <location>
        <begin position="51"/>
        <end position="259"/>
    </location>
</feature>
<dbReference type="PIRSF" id="PIRSF029570">
    <property type="entry name" value="UCP029570"/>
    <property type="match status" value="1"/>
</dbReference>
<proteinExistence type="predicted"/>
<sequence>MRIFIFVLIILPFFVSAQAPSSIAFYYNSIDSVRELMNYERVVVSPNLITPKQIDTLKQANTDVFAYLSVGEFDGPSLPNNLRTSSPAKNENWQSYAMDLTSPDWQLYLTTQSKSYLAKGFDGLFLDTLDSYYLFADNETEQQKQQQALVGIIASLNQLAGEPKLILNRGFEIIGQLEQPISAVLAESLYNSYHPVDNSYHKVKPSDSEWLANKLDQVKERGIETIVIDYIPSRDREAQRAAARRLLNEGYTPYVSDGLLYEFGVSTIEPIAKRVLGFFDGRYTDFSSSECHRMISMPIEYKGYVPECRNIRTTNFANVDLSRYAAIVLWLDEVSYQGNAQLLQWLSRAIDERPILFIKSLPTDETLRKKLGISDVGELEGEINVSSGADWLANRYPPTFSQFESYQRWVASNSRIHALIKVIDQSGNTSGLLFKAPWGGAILSPLPVSNLANNTEAWTIDPFRLIEETLDLPKIPAADATTESGRRILTSHIDGDGFPSKAWFLGKPYTAEVLLKHVFKKYPLPQTVSVIEGEVGKRGLYPEQSDEMEAVARKIFALPNVEIASHTFSHPFFWDLSKAAKKKQYGDHLPIPGYTLDYRNEIIGSVDYINNTLAPEGKKVKLILWSGKADPKEDVLAIAEEAKLLNVNGGNTYVVNGNNNYTQISPTIAWYPSAVHVYTPVLNENLYTNLWSEHHDGYGRAVETFELLGSPRRLKSIAIYYHMYTGAYPASLKAVINVYDWALEQNTTPLYLSEYAKRARTLYETGIAKTLDGKWQITSSGIKSIRLPNSFGYPVIKQSNIAGWNDGPDGKYLTLSSPRSIVMLSAVPKKQSAYLKNANGQLVKWETVGAVTNWVIESHVPLVFEIANGSKCKLTSDSVLKRTVITNGGVRYTASKAGTFSGSLRCSSQKNKTKKRTTDG</sequence>
<keyword evidence="3" id="KW-1185">Reference proteome</keyword>
<evidence type="ECO:0000313" key="3">
    <source>
        <dbReference type="Proteomes" id="UP000287563"/>
    </source>
</evidence>
<evidence type="ECO:0000313" key="2">
    <source>
        <dbReference type="EMBL" id="RWX54930.1"/>
    </source>
</evidence>
<dbReference type="EMBL" id="RJLM01000005">
    <property type="protein sequence ID" value="RWX54930.1"/>
    <property type="molecule type" value="Genomic_DNA"/>
</dbReference>
<dbReference type="GO" id="GO:0005975">
    <property type="term" value="P:carbohydrate metabolic process"/>
    <property type="evidence" value="ECO:0007669"/>
    <property type="project" value="InterPro"/>
</dbReference>
<name>A0A444JP97_9GAMM</name>
<accession>A0A444JP97</accession>
<dbReference type="InterPro" id="IPR016925">
    <property type="entry name" value="UCP029570"/>
</dbReference>
<protein>
    <submittedName>
        <fullName evidence="2">RNA-binding protein</fullName>
    </submittedName>
</protein>
<gene>
    <name evidence="2" type="ORF">EDI28_14400</name>
</gene>
<dbReference type="CDD" id="cd10922">
    <property type="entry name" value="CE4_PelA_like_C"/>
    <property type="match status" value="1"/>
</dbReference>
<dbReference type="PANTHER" id="PTHR35882">
    <property type="entry name" value="PELA"/>
    <property type="match status" value="1"/>
</dbReference>
<organism evidence="2 3">
    <name type="scientific">Photobacterium chitinilyticum</name>
    <dbReference type="NCBI Taxonomy" id="2485123"/>
    <lineage>
        <taxon>Bacteria</taxon>
        <taxon>Pseudomonadati</taxon>
        <taxon>Pseudomonadota</taxon>
        <taxon>Gammaproteobacteria</taxon>
        <taxon>Vibrionales</taxon>
        <taxon>Vibrionaceae</taxon>
        <taxon>Photobacterium</taxon>
    </lineage>
</organism>
<dbReference type="PANTHER" id="PTHR35882:SF2">
    <property type="entry name" value="PELA"/>
    <property type="match status" value="1"/>
</dbReference>
<dbReference type="SUPFAM" id="SSF51445">
    <property type="entry name" value="(Trans)glycosidases"/>
    <property type="match status" value="1"/>
</dbReference>
<dbReference type="OrthoDB" id="7292394at2"/>
<reference evidence="2 3" key="1">
    <citation type="submission" date="2018-11" db="EMBL/GenBank/DDBJ databases">
        <title>Photobacterium sp. BEI247 sp. nov., a marine bacterium isolated from Yongle Blue Hole in the South China Sea.</title>
        <authorList>
            <person name="Wang X."/>
        </authorList>
    </citation>
    <scope>NUCLEOTIDE SEQUENCE [LARGE SCALE GENOMIC DNA]</scope>
    <source>
        <strain evidence="3">BEI247</strain>
    </source>
</reference>
<dbReference type="InterPro" id="IPR004352">
    <property type="entry name" value="GH114_TIM-barrel"/>
</dbReference>
<dbReference type="AlphaFoldDB" id="A0A444JP97"/>
<dbReference type="Pfam" id="PF03537">
    <property type="entry name" value="Glyco_hydro_114"/>
    <property type="match status" value="1"/>
</dbReference>
<dbReference type="SUPFAM" id="SSF88713">
    <property type="entry name" value="Glycoside hydrolase/deacetylase"/>
    <property type="match status" value="1"/>
</dbReference>
<comment type="caution">
    <text evidence="2">The sequence shown here is derived from an EMBL/GenBank/DDBJ whole genome shotgun (WGS) entry which is preliminary data.</text>
</comment>
<dbReference type="InterPro" id="IPR013785">
    <property type="entry name" value="Aldolase_TIM"/>
</dbReference>
<dbReference type="InterPro" id="IPR011330">
    <property type="entry name" value="Glyco_hydro/deAcase_b/a-brl"/>
</dbReference>
<dbReference type="Gene3D" id="3.20.20.70">
    <property type="entry name" value="Aldolase class I"/>
    <property type="match status" value="1"/>
</dbReference>
<dbReference type="Proteomes" id="UP000287563">
    <property type="component" value="Unassembled WGS sequence"/>
</dbReference>